<feature type="domain" description="AB hydrolase-1" evidence="1">
    <location>
        <begin position="28"/>
        <end position="254"/>
    </location>
</feature>
<dbReference type="Gene3D" id="3.40.50.1820">
    <property type="entry name" value="alpha/beta hydrolase"/>
    <property type="match status" value="1"/>
</dbReference>
<evidence type="ECO:0000259" key="1">
    <source>
        <dbReference type="Pfam" id="PF12697"/>
    </source>
</evidence>
<dbReference type="PANTHER" id="PTHR43798:SF33">
    <property type="entry name" value="HYDROLASE, PUTATIVE (AFU_ORTHOLOGUE AFUA_2G14860)-RELATED"/>
    <property type="match status" value="1"/>
</dbReference>
<organism evidence="2">
    <name type="scientific">freshwater metagenome</name>
    <dbReference type="NCBI Taxonomy" id="449393"/>
    <lineage>
        <taxon>unclassified sequences</taxon>
        <taxon>metagenomes</taxon>
        <taxon>ecological metagenomes</taxon>
    </lineage>
</organism>
<evidence type="ECO:0000313" key="2">
    <source>
        <dbReference type="EMBL" id="CAB4735610.1"/>
    </source>
</evidence>
<dbReference type="AlphaFoldDB" id="A0A6J6SLG7"/>
<accession>A0A6J6SLG7</accession>
<dbReference type="GO" id="GO:0016020">
    <property type="term" value="C:membrane"/>
    <property type="evidence" value="ECO:0007669"/>
    <property type="project" value="TreeGrafter"/>
</dbReference>
<reference evidence="2" key="1">
    <citation type="submission" date="2020-05" db="EMBL/GenBank/DDBJ databases">
        <authorList>
            <person name="Chiriac C."/>
            <person name="Salcher M."/>
            <person name="Ghai R."/>
            <person name="Kavagutti S V."/>
        </authorList>
    </citation>
    <scope>NUCLEOTIDE SEQUENCE</scope>
</reference>
<dbReference type="InterPro" id="IPR000073">
    <property type="entry name" value="AB_hydrolase_1"/>
</dbReference>
<dbReference type="EMBL" id="CAEZYZ010000001">
    <property type="protein sequence ID" value="CAB4735610.1"/>
    <property type="molecule type" value="Genomic_DNA"/>
</dbReference>
<proteinExistence type="predicted"/>
<dbReference type="PRINTS" id="PR00111">
    <property type="entry name" value="ABHYDROLASE"/>
</dbReference>
<name>A0A6J6SLG7_9ZZZZ</name>
<sequence length="270" mass="29645">MNTTFDARSVLVGDTTLRLLEAGSGTPLLFLHGSGDLGNWPGVLDALAEDFHVLRPDHPGFNLSEGDPDITNVSDIAFGYLELLDQLEIESCVLAGVSLGGWIAAEMACMEPRRFPRLLLIDPIGLRPRGEFADYFMLSPTELAAAVYATPAMREEMSAMMTALEDDEELFKRYLRNRAAMAHLGWNPYNHDPKLASRLRRVSADTTIIWGAEDRLVPVETLDAWRDALPGAQAHVIPEAGHLPHIEQTQPFLDAIAHLRIPAAATRGAV</sequence>
<dbReference type="InterPro" id="IPR029058">
    <property type="entry name" value="AB_hydrolase_fold"/>
</dbReference>
<gene>
    <name evidence="2" type="ORF">UFOPK2810_00001</name>
</gene>
<dbReference type="InterPro" id="IPR050266">
    <property type="entry name" value="AB_hydrolase_sf"/>
</dbReference>
<dbReference type="SUPFAM" id="SSF53474">
    <property type="entry name" value="alpha/beta-Hydrolases"/>
    <property type="match status" value="1"/>
</dbReference>
<dbReference type="Pfam" id="PF12697">
    <property type="entry name" value="Abhydrolase_6"/>
    <property type="match status" value="1"/>
</dbReference>
<dbReference type="PANTHER" id="PTHR43798">
    <property type="entry name" value="MONOACYLGLYCEROL LIPASE"/>
    <property type="match status" value="1"/>
</dbReference>
<protein>
    <submittedName>
        <fullName evidence="2">Unannotated protein</fullName>
    </submittedName>
</protein>